<gene>
    <name evidence="1" type="ORF">SAMN05216167_102170</name>
</gene>
<proteinExistence type="predicted"/>
<evidence type="ECO:0000313" key="1">
    <source>
        <dbReference type="EMBL" id="SFC69488.1"/>
    </source>
</evidence>
<protein>
    <submittedName>
        <fullName evidence="1">Uncharacterized protein</fullName>
    </submittedName>
</protein>
<dbReference type="RefSeq" id="WP_177236512.1">
    <property type="nucleotide sequence ID" value="NZ_FOLQ01000002.1"/>
</dbReference>
<sequence length="57" mass="5696">MPTFDATSHPDAYILTTNTVIGVGSKLSFGLNGVSTPAATKGTLTVSAVITGSDVGR</sequence>
<dbReference type="EMBL" id="FOLQ01000002">
    <property type="protein sequence ID" value="SFC69488.1"/>
    <property type="molecule type" value="Genomic_DNA"/>
</dbReference>
<name>A0A1I1LEP8_9BACT</name>
<dbReference type="Proteomes" id="UP000198598">
    <property type="component" value="Unassembled WGS sequence"/>
</dbReference>
<organism evidence="1 2">
    <name type="scientific">Spirosoma endophyticum</name>
    <dbReference type="NCBI Taxonomy" id="662367"/>
    <lineage>
        <taxon>Bacteria</taxon>
        <taxon>Pseudomonadati</taxon>
        <taxon>Bacteroidota</taxon>
        <taxon>Cytophagia</taxon>
        <taxon>Cytophagales</taxon>
        <taxon>Cytophagaceae</taxon>
        <taxon>Spirosoma</taxon>
    </lineage>
</organism>
<evidence type="ECO:0000313" key="2">
    <source>
        <dbReference type="Proteomes" id="UP000198598"/>
    </source>
</evidence>
<reference evidence="1 2" key="1">
    <citation type="submission" date="2016-10" db="EMBL/GenBank/DDBJ databases">
        <authorList>
            <person name="de Groot N.N."/>
        </authorList>
    </citation>
    <scope>NUCLEOTIDE SEQUENCE [LARGE SCALE GENOMIC DNA]</scope>
    <source>
        <strain evidence="1 2">DSM 26130</strain>
    </source>
</reference>
<accession>A0A1I1LEP8</accession>
<dbReference type="AlphaFoldDB" id="A0A1I1LEP8"/>
<keyword evidence="2" id="KW-1185">Reference proteome</keyword>
<dbReference type="STRING" id="662367.SAMN05216167_102170"/>